<dbReference type="Pfam" id="PF02502">
    <property type="entry name" value="LacAB_rpiB"/>
    <property type="match status" value="1"/>
</dbReference>
<proteinExistence type="inferred from homology"/>
<evidence type="ECO:0000256" key="2">
    <source>
        <dbReference type="ARBA" id="ARBA00023235"/>
    </source>
</evidence>
<dbReference type="InterPro" id="IPR003500">
    <property type="entry name" value="RpiB_LacA_LacB"/>
</dbReference>
<comment type="similarity">
    <text evidence="1">Belongs to the LacAB/RpiB family.</text>
</comment>
<dbReference type="SUPFAM" id="SSF89623">
    <property type="entry name" value="Ribose/Galactose isomerase RpiB/AlsB"/>
    <property type="match status" value="1"/>
</dbReference>
<dbReference type="NCBIfam" id="TIGR00689">
    <property type="entry name" value="rpiB_lacA_lacB"/>
    <property type="match status" value="1"/>
</dbReference>
<accession>A0A7X9NJ60</accession>
<dbReference type="GO" id="GO:0016861">
    <property type="term" value="F:intramolecular oxidoreductase activity, interconverting aldoses and ketoses"/>
    <property type="evidence" value="ECO:0007669"/>
    <property type="project" value="UniProtKB-ARBA"/>
</dbReference>
<gene>
    <name evidence="3" type="ORF">HF861_10270</name>
</gene>
<dbReference type="GO" id="GO:0005975">
    <property type="term" value="P:carbohydrate metabolic process"/>
    <property type="evidence" value="ECO:0007669"/>
    <property type="project" value="InterPro"/>
</dbReference>
<protein>
    <submittedName>
        <fullName evidence="3">RpiB/LacA/LacB family sugar-phosphate isomerase</fullName>
    </submittedName>
</protein>
<dbReference type="PIRSF" id="PIRSF005384">
    <property type="entry name" value="RpiB_LacA_B"/>
    <property type="match status" value="1"/>
</dbReference>
<comment type="caution">
    <text evidence="3">The sequence shown here is derived from an EMBL/GenBank/DDBJ whole genome shotgun (WGS) entry which is preliminary data.</text>
</comment>
<reference evidence="3 4" key="1">
    <citation type="submission" date="2020-04" db="EMBL/GenBank/DDBJ databases">
        <authorList>
            <person name="Hitch T.C.A."/>
            <person name="Wylensek D."/>
            <person name="Clavel T."/>
        </authorList>
    </citation>
    <scope>NUCLEOTIDE SEQUENCE [LARGE SCALE GENOMIC DNA]</scope>
    <source>
        <strain evidence="3 4">BSM-383-APC-22F</strain>
    </source>
</reference>
<evidence type="ECO:0000313" key="4">
    <source>
        <dbReference type="Proteomes" id="UP000540014"/>
    </source>
</evidence>
<dbReference type="PANTHER" id="PTHR43732">
    <property type="entry name" value="RIBOSE 5-PHOSPHATE ISOMERASE-RELATED"/>
    <property type="match status" value="1"/>
</dbReference>
<dbReference type="Proteomes" id="UP000540014">
    <property type="component" value="Unassembled WGS sequence"/>
</dbReference>
<dbReference type="InterPro" id="IPR051812">
    <property type="entry name" value="SPI_LacAB/RpiB"/>
</dbReference>
<dbReference type="RefSeq" id="WP_168966446.1">
    <property type="nucleotide sequence ID" value="NZ_JABAFR010000030.1"/>
</dbReference>
<dbReference type="AlphaFoldDB" id="A0A7X9NJ60"/>
<evidence type="ECO:0000313" key="3">
    <source>
        <dbReference type="EMBL" id="NME45255.1"/>
    </source>
</evidence>
<organism evidence="3 4">
    <name type="scientific">Faecalicoccus pleomorphus</name>
    <dbReference type="NCBI Taxonomy" id="1323"/>
    <lineage>
        <taxon>Bacteria</taxon>
        <taxon>Bacillati</taxon>
        <taxon>Bacillota</taxon>
        <taxon>Erysipelotrichia</taxon>
        <taxon>Erysipelotrichales</taxon>
        <taxon>Erysipelotrichaceae</taxon>
        <taxon>Faecalicoccus</taxon>
    </lineage>
</organism>
<dbReference type="Gene3D" id="3.40.1400.10">
    <property type="entry name" value="Sugar-phosphate isomerase, RpiB/LacA/LacB"/>
    <property type="match status" value="1"/>
</dbReference>
<keyword evidence="2 3" id="KW-0413">Isomerase</keyword>
<sequence>MKIAIGCDEAAYKFKETIKQYLENKGYEVKDVGVYNEEPSLYADTAERLCKEITAGACKRGILCCGTGIGMAITANKIPGIRAAVAHDMFSLERMIKSNDCQVLCMGARIIAPQSAELLLDRWLEIEFKDGPSTPKINRIMQIEKRYHH</sequence>
<dbReference type="NCBIfam" id="NF004051">
    <property type="entry name" value="PRK05571.1"/>
    <property type="match status" value="1"/>
</dbReference>
<dbReference type="InterPro" id="IPR036569">
    <property type="entry name" value="RpiB_LacA_LacB_sf"/>
</dbReference>
<dbReference type="PANTHER" id="PTHR43732:SF1">
    <property type="entry name" value="RIBOSE 5-PHOSPHATE ISOMERASE"/>
    <property type="match status" value="1"/>
</dbReference>
<dbReference type="EMBL" id="JABAFR010000030">
    <property type="protein sequence ID" value="NME45255.1"/>
    <property type="molecule type" value="Genomic_DNA"/>
</dbReference>
<name>A0A7X9NJ60_9FIRM</name>
<evidence type="ECO:0000256" key="1">
    <source>
        <dbReference type="ARBA" id="ARBA00008754"/>
    </source>
</evidence>